<proteinExistence type="predicted"/>
<comment type="caution">
    <text evidence="1">The sequence shown here is derived from an EMBL/GenBank/DDBJ whole genome shotgun (WGS) entry which is preliminary data.</text>
</comment>
<gene>
    <name evidence="1" type="ORF">C0Z19_21745</name>
</gene>
<dbReference type="InterPro" id="IPR045565">
    <property type="entry name" value="Phage_capsid_2"/>
</dbReference>
<accession>A0A2N7VQ55</accession>
<evidence type="ECO:0000313" key="1">
    <source>
        <dbReference type="EMBL" id="PMS19257.1"/>
    </source>
</evidence>
<dbReference type="Pfam" id="PF19821">
    <property type="entry name" value="Phage_capsid_2"/>
    <property type="match status" value="1"/>
</dbReference>
<evidence type="ECO:0000313" key="2">
    <source>
        <dbReference type="Proteomes" id="UP000235347"/>
    </source>
</evidence>
<keyword evidence="2" id="KW-1185">Reference proteome</keyword>
<reference evidence="1 2" key="1">
    <citation type="submission" date="2018-01" db="EMBL/GenBank/DDBJ databases">
        <title>Whole genome analyses suggest that Burkholderia sensu lato contains two further novel genera in the rhizoxinica-symbiotica group Mycetohabitans gen. nov., and Trinickia gen. nov.: implications for the evolution of diazotrophy and nodulation in the Burkholderiaceae.</title>
        <authorList>
            <person name="Estrada-de los Santos P."/>
            <person name="Palmer M."/>
            <person name="Chavez-Ramirez B."/>
            <person name="Beukes C."/>
            <person name="Steenkamp E.T."/>
            <person name="Hirsch A.M."/>
            <person name="Manyaka P."/>
            <person name="Maluk M."/>
            <person name="Lafos M."/>
            <person name="Crook M."/>
            <person name="Gross E."/>
            <person name="Simon M.F."/>
            <person name="Bueno dos Reis Junior F."/>
            <person name="Poole P.S."/>
            <person name="Venter S.N."/>
            <person name="James E.K."/>
        </authorList>
    </citation>
    <scope>NUCLEOTIDE SEQUENCE [LARGE SCALE GENOMIC DNA]</scope>
    <source>
        <strain evidence="1 2">GP25-8</strain>
    </source>
</reference>
<dbReference type="AlphaFoldDB" id="A0A2N7VQ55"/>
<dbReference type="Proteomes" id="UP000235347">
    <property type="component" value="Unassembled WGS sequence"/>
</dbReference>
<evidence type="ECO:0008006" key="3">
    <source>
        <dbReference type="Google" id="ProtNLM"/>
    </source>
</evidence>
<dbReference type="EMBL" id="PNYB01000022">
    <property type="protein sequence ID" value="PMS19257.1"/>
    <property type="molecule type" value="Genomic_DNA"/>
</dbReference>
<organism evidence="1 2">
    <name type="scientific">Trinickia soli</name>
    <dbReference type="NCBI Taxonomy" id="380675"/>
    <lineage>
        <taxon>Bacteria</taxon>
        <taxon>Pseudomonadati</taxon>
        <taxon>Pseudomonadota</taxon>
        <taxon>Betaproteobacteria</taxon>
        <taxon>Burkholderiales</taxon>
        <taxon>Burkholderiaceae</taxon>
        <taxon>Trinickia</taxon>
    </lineage>
</organism>
<dbReference type="RefSeq" id="WP_102611905.1">
    <property type="nucleotide sequence ID" value="NZ_CADIKD010000002.1"/>
</dbReference>
<protein>
    <recommendedName>
        <fullName evidence="3">Capsid protein</fullName>
    </recommendedName>
</protein>
<name>A0A2N7VQ55_9BURK</name>
<sequence length="296" mass="32643">MSQFVTTHYVQQYTTNVQLLSQQKGSRLIGSVTQGTYVGKQGVPVDQFAPTVATKRTTRYPALTPADTQADRRWVFPSDYDWNDLIDSIDKLRLLIDPQSSYVTNGTAAMNRAKDDEIIAAFFGTAKTGVDGSTSTTFPSSQQVSASEGASSATGMNVEKLKAGIQILLSNEAWDPSSGERINCVISAKQNRNLMDEIQVINADYNGEKAVVNDGFVMSWGKVDFIHSERLPQNGSSQTRCPFYVKEGMHLGQWQDISSDVSQRKDLAGLPWQVYLYGTFGSTRIEEKKVVEIPCA</sequence>